<sequence length="90" mass="9949">MLSERNAAVQSVVECAYGIVADYAKLVDRHELTLDQAKQQAMARLSVMRYPGNGYMIITTATPVVIMHPTLADLRNKDVVNVFRLEGAVV</sequence>
<organism evidence="7 8">
    <name type="scientific">Paraburkholderia polaris</name>
    <dbReference type="NCBI Taxonomy" id="2728848"/>
    <lineage>
        <taxon>Bacteria</taxon>
        <taxon>Pseudomonadati</taxon>
        <taxon>Pseudomonadota</taxon>
        <taxon>Betaproteobacteria</taxon>
        <taxon>Burkholderiales</taxon>
        <taxon>Burkholderiaceae</taxon>
        <taxon>Paraburkholderia</taxon>
    </lineage>
</organism>
<gene>
    <name evidence="7" type="ORF">HHL24_00280</name>
</gene>
<dbReference type="Pfam" id="PF17200">
    <property type="entry name" value="sCache_2"/>
    <property type="match status" value="1"/>
</dbReference>
<keyword evidence="5" id="KW-0472">Membrane</keyword>
<dbReference type="AlphaFoldDB" id="A0A848IA75"/>
<dbReference type="GO" id="GO:0005886">
    <property type="term" value="C:plasma membrane"/>
    <property type="evidence" value="ECO:0007669"/>
    <property type="project" value="UniProtKB-SubCell"/>
</dbReference>
<evidence type="ECO:0000313" key="7">
    <source>
        <dbReference type="EMBL" id="NML96403.1"/>
    </source>
</evidence>
<evidence type="ECO:0000256" key="3">
    <source>
        <dbReference type="ARBA" id="ARBA00022692"/>
    </source>
</evidence>
<accession>A0A848IA75</accession>
<dbReference type="SMART" id="SM01049">
    <property type="entry name" value="Cache_2"/>
    <property type="match status" value="1"/>
</dbReference>
<dbReference type="EMBL" id="JABBGJ010000001">
    <property type="protein sequence ID" value="NML96403.1"/>
    <property type="molecule type" value="Genomic_DNA"/>
</dbReference>
<evidence type="ECO:0000256" key="5">
    <source>
        <dbReference type="ARBA" id="ARBA00023136"/>
    </source>
</evidence>
<evidence type="ECO:0000256" key="1">
    <source>
        <dbReference type="ARBA" id="ARBA00004651"/>
    </source>
</evidence>
<comment type="subcellular location">
    <subcellularLocation>
        <location evidence="1">Cell membrane</location>
        <topology evidence="1">Multi-pass membrane protein</topology>
    </subcellularLocation>
</comment>
<name>A0A848IA75_9BURK</name>
<dbReference type="Proteomes" id="UP000544134">
    <property type="component" value="Unassembled WGS sequence"/>
</dbReference>
<evidence type="ECO:0000256" key="4">
    <source>
        <dbReference type="ARBA" id="ARBA00022989"/>
    </source>
</evidence>
<proteinExistence type="predicted"/>
<evidence type="ECO:0000256" key="2">
    <source>
        <dbReference type="ARBA" id="ARBA00022475"/>
    </source>
</evidence>
<keyword evidence="8" id="KW-1185">Reference proteome</keyword>
<keyword evidence="4" id="KW-1133">Transmembrane helix</keyword>
<comment type="caution">
    <text evidence="7">The sequence shown here is derived from an EMBL/GenBank/DDBJ whole genome shotgun (WGS) entry which is preliminary data.</text>
</comment>
<keyword evidence="3" id="KW-0812">Transmembrane</keyword>
<dbReference type="InterPro" id="IPR033480">
    <property type="entry name" value="sCache_2"/>
</dbReference>
<protein>
    <recommendedName>
        <fullName evidence="6">Single Cache domain-containing protein</fullName>
    </recommendedName>
</protein>
<keyword evidence="2" id="KW-1003">Cell membrane</keyword>
<evidence type="ECO:0000313" key="8">
    <source>
        <dbReference type="Proteomes" id="UP000544134"/>
    </source>
</evidence>
<evidence type="ECO:0000259" key="6">
    <source>
        <dbReference type="SMART" id="SM01049"/>
    </source>
</evidence>
<reference evidence="7 8" key="1">
    <citation type="submission" date="2020-04" db="EMBL/GenBank/DDBJ databases">
        <title>Paraburkholderia sp. RP-4-7 isolated from soil.</title>
        <authorList>
            <person name="Dahal R.H."/>
        </authorList>
    </citation>
    <scope>NUCLEOTIDE SEQUENCE [LARGE SCALE GENOMIC DNA]</scope>
    <source>
        <strain evidence="7 8">RP-4-7</strain>
    </source>
</reference>
<feature type="domain" description="Single Cache" evidence="6">
    <location>
        <begin position="1"/>
        <end position="84"/>
    </location>
</feature>
<dbReference type="Gene3D" id="3.30.450.20">
    <property type="entry name" value="PAS domain"/>
    <property type="match status" value="1"/>
</dbReference>